<protein>
    <submittedName>
        <fullName evidence="2">Uncharacterized protein</fullName>
    </submittedName>
</protein>
<evidence type="ECO:0000313" key="2">
    <source>
        <dbReference type="EMBL" id="KAK7945552.1"/>
    </source>
</evidence>
<keyword evidence="3" id="KW-1185">Reference proteome</keyword>
<comment type="caution">
    <text evidence="2">The sequence shown here is derived from an EMBL/GenBank/DDBJ whole genome shotgun (WGS) entry which is preliminary data.</text>
</comment>
<dbReference type="Proteomes" id="UP001460270">
    <property type="component" value="Unassembled WGS sequence"/>
</dbReference>
<reference evidence="3" key="1">
    <citation type="submission" date="2024-04" db="EMBL/GenBank/DDBJ databases">
        <title>Salinicola lusitanus LLJ914,a marine bacterium isolated from the Okinawa Trough.</title>
        <authorList>
            <person name="Li J."/>
        </authorList>
    </citation>
    <scope>NUCLEOTIDE SEQUENCE [LARGE SCALE GENOMIC DNA]</scope>
</reference>
<organism evidence="2 3">
    <name type="scientific">Mugilogobius chulae</name>
    <name type="common">yellowstripe goby</name>
    <dbReference type="NCBI Taxonomy" id="88201"/>
    <lineage>
        <taxon>Eukaryota</taxon>
        <taxon>Metazoa</taxon>
        <taxon>Chordata</taxon>
        <taxon>Craniata</taxon>
        <taxon>Vertebrata</taxon>
        <taxon>Euteleostomi</taxon>
        <taxon>Actinopterygii</taxon>
        <taxon>Neopterygii</taxon>
        <taxon>Teleostei</taxon>
        <taxon>Neoteleostei</taxon>
        <taxon>Acanthomorphata</taxon>
        <taxon>Gobiaria</taxon>
        <taxon>Gobiiformes</taxon>
        <taxon>Gobioidei</taxon>
        <taxon>Gobiidae</taxon>
        <taxon>Gobionellinae</taxon>
        <taxon>Mugilogobius</taxon>
    </lineage>
</organism>
<feature type="region of interest" description="Disordered" evidence="1">
    <location>
        <begin position="1"/>
        <end position="26"/>
    </location>
</feature>
<gene>
    <name evidence="2" type="ORF">WMY93_001280</name>
</gene>
<evidence type="ECO:0000313" key="3">
    <source>
        <dbReference type="Proteomes" id="UP001460270"/>
    </source>
</evidence>
<dbReference type="EMBL" id="JBBPFD010000001">
    <property type="protein sequence ID" value="KAK7945552.1"/>
    <property type="molecule type" value="Genomic_DNA"/>
</dbReference>
<sequence length="101" mass="12253">MTETYKKGPEEGEILAERNNEEKRKNQTLRETIKEKKMAIDLLEKQIVCLHEETQGLTEVHKQSLEEVERQSKQETQENQRSQEKLRVQWKETEKWASWRR</sequence>
<proteinExistence type="predicted"/>
<name>A0AAW0QCC1_9GOBI</name>
<evidence type="ECO:0000256" key="1">
    <source>
        <dbReference type="SAM" id="MobiDB-lite"/>
    </source>
</evidence>
<dbReference type="AlphaFoldDB" id="A0AAW0QCC1"/>
<feature type="compositionally biased region" description="Basic and acidic residues" evidence="1">
    <location>
        <begin position="1"/>
        <end position="25"/>
    </location>
</feature>
<accession>A0AAW0QCC1</accession>